<name>A0AAE3Y847_9FLAO</name>
<dbReference type="AlphaFoldDB" id="A0AAE3Y847"/>
<dbReference type="Proteomes" id="UP001184861">
    <property type="component" value="Unassembled WGS sequence"/>
</dbReference>
<accession>A0AAE3Y847</accession>
<reference evidence="1" key="1">
    <citation type="submission" date="2023-07" db="EMBL/GenBank/DDBJ databases">
        <title>Sorghum-associated microbial communities from plants grown in Nebraska, USA.</title>
        <authorList>
            <person name="Schachtman D."/>
        </authorList>
    </citation>
    <scope>NUCLEOTIDE SEQUENCE</scope>
    <source>
        <strain evidence="1">DS2360</strain>
    </source>
</reference>
<dbReference type="RefSeq" id="WP_309944777.1">
    <property type="nucleotide sequence ID" value="NZ_JAVDQY010000001.1"/>
</dbReference>
<proteinExistence type="predicted"/>
<comment type="caution">
    <text evidence="1">The sequence shown here is derived from an EMBL/GenBank/DDBJ whole genome shotgun (WGS) entry which is preliminary data.</text>
</comment>
<protein>
    <submittedName>
        <fullName evidence="1">Uncharacterized protein</fullName>
    </submittedName>
</protein>
<gene>
    <name evidence="1" type="ORF">J2787_000766</name>
</gene>
<evidence type="ECO:0000313" key="1">
    <source>
        <dbReference type="EMBL" id="MDR6525396.1"/>
    </source>
</evidence>
<organism evidence="1 2">
    <name type="scientific">Chryseobacterium rhizosphaerae</name>
    <dbReference type="NCBI Taxonomy" id="395937"/>
    <lineage>
        <taxon>Bacteria</taxon>
        <taxon>Pseudomonadati</taxon>
        <taxon>Bacteroidota</taxon>
        <taxon>Flavobacteriia</taxon>
        <taxon>Flavobacteriales</taxon>
        <taxon>Weeksellaceae</taxon>
        <taxon>Chryseobacterium group</taxon>
        <taxon>Chryseobacterium</taxon>
    </lineage>
</organism>
<sequence>MERLQISTMTTEETIELLKTDGVDITLEEAKMILVFLYLIGGLVTSEKFNFEIILVD</sequence>
<evidence type="ECO:0000313" key="2">
    <source>
        <dbReference type="Proteomes" id="UP001184861"/>
    </source>
</evidence>
<dbReference type="EMBL" id="JAVDQY010000001">
    <property type="protein sequence ID" value="MDR6525396.1"/>
    <property type="molecule type" value="Genomic_DNA"/>
</dbReference>